<feature type="compositionally biased region" description="Polar residues" evidence="1">
    <location>
        <begin position="396"/>
        <end position="412"/>
    </location>
</feature>
<evidence type="ECO:0000256" key="1">
    <source>
        <dbReference type="SAM" id="MobiDB-lite"/>
    </source>
</evidence>
<keyword evidence="4" id="KW-1185">Reference proteome</keyword>
<accession>A0A328E2N2</accession>
<evidence type="ECO:0000313" key="4">
    <source>
        <dbReference type="Proteomes" id="UP000249390"/>
    </source>
</evidence>
<dbReference type="AlphaFoldDB" id="A0A328E2N2"/>
<feature type="compositionally biased region" description="Basic and acidic residues" evidence="1">
    <location>
        <begin position="175"/>
        <end position="187"/>
    </location>
</feature>
<dbReference type="Pfam" id="PF10358">
    <property type="entry name" value="NT-C2"/>
    <property type="match status" value="1"/>
</dbReference>
<gene>
    <name evidence="3" type="ORF">DM860_016044</name>
</gene>
<feature type="compositionally biased region" description="Basic and acidic residues" evidence="1">
    <location>
        <begin position="237"/>
        <end position="254"/>
    </location>
</feature>
<name>A0A328E2N2_9ASTE</name>
<protein>
    <recommendedName>
        <fullName evidence="2">C2 NT-type domain-containing protein</fullName>
    </recommendedName>
</protein>
<feature type="compositionally biased region" description="Polar residues" evidence="1">
    <location>
        <begin position="222"/>
        <end position="235"/>
    </location>
</feature>
<evidence type="ECO:0000259" key="2">
    <source>
        <dbReference type="PROSITE" id="PS51840"/>
    </source>
</evidence>
<feature type="region of interest" description="Disordered" evidence="1">
    <location>
        <begin position="392"/>
        <end position="416"/>
    </location>
</feature>
<organism evidence="3 4">
    <name type="scientific">Cuscuta australis</name>
    <dbReference type="NCBI Taxonomy" id="267555"/>
    <lineage>
        <taxon>Eukaryota</taxon>
        <taxon>Viridiplantae</taxon>
        <taxon>Streptophyta</taxon>
        <taxon>Embryophyta</taxon>
        <taxon>Tracheophyta</taxon>
        <taxon>Spermatophyta</taxon>
        <taxon>Magnoliopsida</taxon>
        <taxon>eudicotyledons</taxon>
        <taxon>Gunneridae</taxon>
        <taxon>Pentapetalae</taxon>
        <taxon>asterids</taxon>
        <taxon>lamiids</taxon>
        <taxon>Solanales</taxon>
        <taxon>Convolvulaceae</taxon>
        <taxon>Cuscuteae</taxon>
        <taxon>Cuscuta</taxon>
        <taxon>Cuscuta subgen. Grammica</taxon>
        <taxon>Cuscuta sect. Cleistogrammica</taxon>
    </lineage>
</organism>
<reference evidence="3 4" key="1">
    <citation type="submission" date="2018-06" db="EMBL/GenBank/DDBJ databases">
        <title>The Genome of Cuscuta australis (Dodder) Provides Insight into the Evolution of Plant Parasitism.</title>
        <authorList>
            <person name="Liu H."/>
        </authorList>
    </citation>
    <scope>NUCLEOTIDE SEQUENCE [LARGE SCALE GENOMIC DNA]</scope>
    <source>
        <strain evidence="4">cv. Yunnan</strain>
        <tissue evidence="3">Vines</tissue>
    </source>
</reference>
<dbReference type="EMBL" id="NQVE01000035">
    <property type="protein sequence ID" value="RAL52195.1"/>
    <property type="molecule type" value="Genomic_DNA"/>
</dbReference>
<evidence type="ECO:0000313" key="3">
    <source>
        <dbReference type="EMBL" id="RAL52195.1"/>
    </source>
</evidence>
<sequence length="858" mass="98153">MFMSAKSRKEKIKAVFQMRIQATQVPQLKAKGLILSILPADAGRPTLKLGKAAITQGCCSWDAPVQETIRFEKDSKSGILQEKIYYFVLGTKSSKSGFLGEVGMDFAELADITEPVLLCLPLMPADSGIVLQVTVQKVQGIVPNQRRIEESDVSRTDSYDHRLESELESNSAQGDEFHKNDSLKHLPRDDIDVNQNLSSLKQDFRPQKPAFGINSLERYSHQRSSTDCSLGSISDGSVKDATNRPKEDTPREETETTNSILKLQNQIKMLERQAEVSEIELQSLRRQIVRESKRGQDLVQQIFDLQEERDALKTECDQLKLKATGGHAGEPDTLPSEVEDLRPQLEEFRQELEHEKRLRSNLKLKLQKTEDSYSELILRVRDLNEALDKKNEEISHLSSTRKANGSFNLRSNQNEEKASEMFEKVNESEELKRTIEKLSKEIEIYTKENEELKAQKDQLVSDCEILKNESRDIYSELEQSELQKERLQQDHFEALASIKQLKAHVEQLENELQREVMNYTESLDTISMLESEVVSLEKELKKQAQAFEENLEAATEAKVLQEQRAISSEDALKRTMLNHARASQQLQEEIRRLSVEMAAKVDEKDKLANEEEAHANALLQQNKALEDSLQEAKKELQLTTDRYTKELHQLSNQNNQILLEESNKMQALMDEKKKTEEDLQAEIQKLQVLYNDLVHGSEQLKLENENLKKHVSKLQSHLRKKGQESRPSSAAMVEARKGNGECSHCGEMESPEALSVENGIKKKEQLSKEIDSKIPKVVNGHARSTNDLTELHKEVALLREKDKRREGELKEMEERYSEISLRFAEVEGIPCNANRGTDNDINWMVQVTLYYLCSFLLQ</sequence>
<feature type="domain" description="C2 NT-type" evidence="2">
    <location>
        <begin position="4"/>
        <end position="139"/>
    </location>
</feature>
<dbReference type="InterPro" id="IPR019448">
    <property type="entry name" value="NT-C2"/>
</dbReference>
<dbReference type="PROSITE" id="PS51840">
    <property type="entry name" value="C2_NT"/>
    <property type="match status" value="1"/>
</dbReference>
<dbReference type="Proteomes" id="UP000249390">
    <property type="component" value="Unassembled WGS sequence"/>
</dbReference>
<feature type="region of interest" description="Disordered" evidence="1">
    <location>
        <begin position="165"/>
        <end position="187"/>
    </location>
</feature>
<dbReference type="PANTHER" id="PTHR34452">
    <property type="entry name" value="MYOSIN HEAVY CHAIN-RELATED PROTEIN"/>
    <property type="match status" value="1"/>
</dbReference>
<feature type="region of interest" description="Disordered" evidence="1">
    <location>
        <begin position="216"/>
        <end position="257"/>
    </location>
</feature>
<dbReference type="PANTHER" id="PTHR34452:SF14">
    <property type="entry name" value="MYOSIN HEAVY CHAIN, MUSCLE"/>
    <property type="match status" value="1"/>
</dbReference>
<comment type="caution">
    <text evidence="3">The sequence shown here is derived from an EMBL/GenBank/DDBJ whole genome shotgun (WGS) entry which is preliminary data.</text>
</comment>
<proteinExistence type="predicted"/>